<feature type="region of interest" description="Disordered" evidence="1">
    <location>
        <begin position="13"/>
        <end position="81"/>
    </location>
</feature>
<feature type="compositionally biased region" description="Low complexity" evidence="1">
    <location>
        <begin position="25"/>
        <end position="52"/>
    </location>
</feature>
<accession>A0A0A9W5A2</accession>
<proteinExistence type="predicted"/>
<name>A0A0A9W5A2_LYGHE</name>
<dbReference type="EMBL" id="GBHO01041018">
    <property type="protein sequence ID" value="JAG02586.1"/>
    <property type="molecule type" value="Transcribed_RNA"/>
</dbReference>
<gene>
    <name evidence="2" type="primary">Mtmr4</name>
    <name evidence="2" type="ORF">CM83_479</name>
</gene>
<reference evidence="2" key="1">
    <citation type="journal article" date="2014" name="PLoS ONE">
        <title>Transcriptome-Based Identification of ABC Transporters in the Western Tarnished Plant Bug Lygus hesperus.</title>
        <authorList>
            <person name="Hull J.J."/>
            <person name="Chaney K."/>
            <person name="Geib S.M."/>
            <person name="Fabrick J.A."/>
            <person name="Brent C.S."/>
            <person name="Walsh D."/>
            <person name="Lavine L.C."/>
        </authorList>
    </citation>
    <scope>NUCLEOTIDE SEQUENCE</scope>
</reference>
<sequence>FYSLCCSSAHRTLRRPPHSAESSDSTPTSTRRARQPATTAAVAAAAVAVDSACGGATSPPPPANPLTYSPPHPRHRHIQLSSDFVVPPAPLRTTRAVRHRTAQCCRPSTDPETVCRTGTTRLYGPSTGRTAAPA</sequence>
<evidence type="ECO:0000256" key="1">
    <source>
        <dbReference type="SAM" id="MobiDB-lite"/>
    </source>
</evidence>
<dbReference type="AlphaFoldDB" id="A0A0A9W5A2"/>
<reference evidence="2" key="2">
    <citation type="submission" date="2014-07" db="EMBL/GenBank/DDBJ databases">
        <authorList>
            <person name="Hull J."/>
        </authorList>
    </citation>
    <scope>NUCLEOTIDE SEQUENCE</scope>
</reference>
<evidence type="ECO:0000313" key="2">
    <source>
        <dbReference type="EMBL" id="JAG02586.1"/>
    </source>
</evidence>
<feature type="non-terminal residue" evidence="2">
    <location>
        <position position="1"/>
    </location>
</feature>
<organism evidence="2">
    <name type="scientific">Lygus hesperus</name>
    <name type="common">Western plant bug</name>
    <dbReference type="NCBI Taxonomy" id="30085"/>
    <lineage>
        <taxon>Eukaryota</taxon>
        <taxon>Metazoa</taxon>
        <taxon>Ecdysozoa</taxon>
        <taxon>Arthropoda</taxon>
        <taxon>Hexapoda</taxon>
        <taxon>Insecta</taxon>
        <taxon>Pterygota</taxon>
        <taxon>Neoptera</taxon>
        <taxon>Paraneoptera</taxon>
        <taxon>Hemiptera</taxon>
        <taxon>Heteroptera</taxon>
        <taxon>Panheteroptera</taxon>
        <taxon>Cimicomorpha</taxon>
        <taxon>Miridae</taxon>
        <taxon>Mirini</taxon>
        <taxon>Lygus</taxon>
    </lineage>
</organism>
<feature type="compositionally biased region" description="Pro residues" evidence="1">
    <location>
        <begin position="58"/>
        <end position="71"/>
    </location>
</feature>
<protein>
    <submittedName>
        <fullName evidence="2">Myotubularin-related protein 4</fullName>
    </submittedName>
</protein>